<dbReference type="Pfam" id="PF00134">
    <property type="entry name" value="Cyclin_N"/>
    <property type="match status" value="1"/>
</dbReference>
<dbReference type="Gene3D" id="1.10.472.10">
    <property type="entry name" value="Cyclin-like"/>
    <property type="match status" value="2"/>
</dbReference>
<dbReference type="EMBL" id="CAKKNE010000005">
    <property type="protein sequence ID" value="CAH0376491.1"/>
    <property type="molecule type" value="Genomic_DNA"/>
</dbReference>
<dbReference type="InterPro" id="IPR006671">
    <property type="entry name" value="Cyclin_N"/>
</dbReference>
<dbReference type="SMART" id="SM00385">
    <property type="entry name" value="CYCLIN"/>
    <property type="match status" value="1"/>
</dbReference>
<evidence type="ECO:0000259" key="3">
    <source>
        <dbReference type="SMART" id="SM00385"/>
    </source>
</evidence>
<evidence type="ECO:0000313" key="4">
    <source>
        <dbReference type="EMBL" id="CAH0376491.1"/>
    </source>
</evidence>
<name>A0A8J2STC2_9STRA</name>
<comment type="caution">
    <text evidence="4">The sequence shown here is derived from an EMBL/GenBank/DDBJ whole genome shotgun (WGS) entry which is preliminary data.</text>
</comment>
<proteinExistence type="inferred from homology"/>
<dbReference type="InterPro" id="IPR039361">
    <property type="entry name" value="Cyclin"/>
</dbReference>
<dbReference type="Proteomes" id="UP000789595">
    <property type="component" value="Unassembled WGS sequence"/>
</dbReference>
<gene>
    <name evidence="4" type="ORF">PECAL_5P10850</name>
</gene>
<dbReference type="PANTHER" id="PTHR10177">
    <property type="entry name" value="CYCLINS"/>
    <property type="match status" value="1"/>
</dbReference>
<evidence type="ECO:0000313" key="5">
    <source>
        <dbReference type="Proteomes" id="UP000789595"/>
    </source>
</evidence>
<reference evidence="4" key="1">
    <citation type="submission" date="2021-11" db="EMBL/GenBank/DDBJ databases">
        <authorList>
            <consortium name="Genoscope - CEA"/>
            <person name="William W."/>
        </authorList>
    </citation>
    <scope>NUCLEOTIDE SEQUENCE</scope>
</reference>
<keyword evidence="1" id="KW-0195">Cyclin</keyword>
<feature type="region of interest" description="Disordered" evidence="2">
    <location>
        <begin position="258"/>
        <end position="277"/>
    </location>
</feature>
<dbReference type="SUPFAM" id="SSF47954">
    <property type="entry name" value="Cyclin-like"/>
    <property type="match status" value="1"/>
</dbReference>
<feature type="domain" description="Cyclin-like" evidence="3">
    <location>
        <begin position="64"/>
        <end position="148"/>
    </location>
</feature>
<dbReference type="InterPro" id="IPR036915">
    <property type="entry name" value="Cyclin-like_sf"/>
</dbReference>
<dbReference type="AlphaFoldDB" id="A0A8J2STC2"/>
<keyword evidence="5" id="KW-1185">Reference proteome</keyword>
<accession>A0A8J2STC2</accession>
<dbReference type="FunFam" id="1.10.472.10:FF:000057">
    <property type="entry name" value="Cyclin N-terminal domain containing 2"/>
    <property type="match status" value="1"/>
</dbReference>
<dbReference type="OrthoDB" id="41162at2759"/>
<organism evidence="4 5">
    <name type="scientific">Pelagomonas calceolata</name>
    <dbReference type="NCBI Taxonomy" id="35677"/>
    <lineage>
        <taxon>Eukaryota</taxon>
        <taxon>Sar</taxon>
        <taxon>Stramenopiles</taxon>
        <taxon>Ochrophyta</taxon>
        <taxon>Pelagophyceae</taxon>
        <taxon>Pelagomonadales</taxon>
        <taxon>Pelagomonadaceae</taxon>
        <taxon>Pelagomonas</taxon>
    </lineage>
</organism>
<dbReference type="InterPro" id="IPR013763">
    <property type="entry name" value="Cyclin-like_dom"/>
</dbReference>
<feature type="region of interest" description="Disordered" evidence="2">
    <location>
        <begin position="287"/>
        <end position="313"/>
    </location>
</feature>
<sequence length="313" mass="34282">MASPETVPRDLDETTVTIIQDTPERRLAVLGEIDEAYGRDVAPDYALTVQRHGFTPAWREKMVGWFEGLQQAFKLERCTVAAATDYLDRYLSQKSCTPLNFQLVSVGCLFLATKVEEQRPLTTSDLCQLTEGVFTREDIRLVELELLCVLRWRLHPPAIETFVGLFVELYEGAAKSKVEASALAYARAARRDLGFVGARAAVAGAAVLAALREHDAPRAAAIQWSEKLQAAGLFGPRPLDALADCCLRLLEKVAPHVPRGDRSAATPPAPKRGLDDHDSEVARALLRGKHGVEDDPHRTVSPTDVTADVYAAA</sequence>
<evidence type="ECO:0000256" key="1">
    <source>
        <dbReference type="RuleBase" id="RU000383"/>
    </source>
</evidence>
<comment type="similarity">
    <text evidence="1">Belongs to the cyclin family.</text>
</comment>
<protein>
    <recommendedName>
        <fullName evidence="3">Cyclin-like domain-containing protein</fullName>
    </recommendedName>
</protein>
<evidence type="ECO:0000256" key="2">
    <source>
        <dbReference type="SAM" id="MobiDB-lite"/>
    </source>
</evidence>